<dbReference type="EMBL" id="MDER01000022">
    <property type="protein sequence ID" value="ODP30232.1"/>
    <property type="molecule type" value="Genomic_DNA"/>
</dbReference>
<feature type="transmembrane region" description="Helical" evidence="1">
    <location>
        <begin position="87"/>
        <end position="104"/>
    </location>
</feature>
<organism evidence="2 3">
    <name type="scientific">Paenibacillus nuruki</name>
    <dbReference type="NCBI Taxonomy" id="1886670"/>
    <lineage>
        <taxon>Bacteria</taxon>
        <taxon>Bacillati</taxon>
        <taxon>Bacillota</taxon>
        <taxon>Bacilli</taxon>
        <taxon>Bacillales</taxon>
        <taxon>Paenibacillaceae</taxon>
        <taxon>Paenibacillus</taxon>
    </lineage>
</organism>
<dbReference type="AlphaFoldDB" id="A0A1E3L8T5"/>
<proteinExistence type="predicted"/>
<evidence type="ECO:0000313" key="2">
    <source>
        <dbReference type="EMBL" id="ODP30232.1"/>
    </source>
</evidence>
<evidence type="ECO:0000256" key="1">
    <source>
        <dbReference type="SAM" id="Phobius"/>
    </source>
</evidence>
<dbReference type="RefSeq" id="WP_069325797.1">
    <property type="nucleotide sequence ID" value="NZ_MDER01000022.1"/>
</dbReference>
<keyword evidence="1" id="KW-0472">Membrane</keyword>
<dbReference type="STRING" id="1886670.PTI45_00302"/>
<reference evidence="2 3" key="1">
    <citation type="submission" date="2016-08" db="EMBL/GenBank/DDBJ databases">
        <title>Genome sequencing of Paenibacillus sp. TI45-13ar, isolated from Korean traditional nuruk.</title>
        <authorList>
            <person name="Kim S.-J."/>
        </authorList>
    </citation>
    <scope>NUCLEOTIDE SEQUENCE [LARGE SCALE GENOMIC DNA]</scope>
    <source>
        <strain evidence="2 3">TI45-13ar</strain>
    </source>
</reference>
<keyword evidence="1" id="KW-0812">Transmembrane</keyword>
<sequence>MAEPWVLIIVLCIVTFLSRLIGVEMMAGRVLNPTLRLYFNFVPIAIMVALIVDQIFITDNGSSSISLPILGGSIVAALMIKVTRSFLLTVVIGILVGLGIRYWLHI</sequence>
<keyword evidence="3" id="KW-1185">Reference proteome</keyword>
<keyword evidence="1" id="KW-1133">Transmembrane helix</keyword>
<feature type="transmembrane region" description="Helical" evidence="1">
    <location>
        <begin position="37"/>
        <end position="57"/>
    </location>
</feature>
<dbReference type="Pfam" id="PF05437">
    <property type="entry name" value="AzlD"/>
    <property type="match status" value="1"/>
</dbReference>
<feature type="transmembrane region" description="Helical" evidence="1">
    <location>
        <begin position="6"/>
        <end position="25"/>
    </location>
</feature>
<evidence type="ECO:0008006" key="4">
    <source>
        <dbReference type="Google" id="ProtNLM"/>
    </source>
</evidence>
<name>A0A1E3L8T5_9BACL</name>
<evidence type="ECO:0000313" key="3">
    <source>
        <dbReference type="Proteomes" id="UP000094578"/>
    </source>
</evidence>
<accession>A0A1E3L8T5</accession>
<dbReference type="InterPro" id="IPR008407">
    <property type="entry name" value="Brnchd-chn_aa_trnsp_AzlD"/>
</dbReference>
<comment type="caution">
    <text evidence="2">The sequence shown here is derived from an EMBL/GenBank/DDBJ whole genome shotgun (WGS) entry which is preliminary data.</text>
</comment>
<protein>
    <recommendedName>
        <fullName evidence="4">Branched-chain amino acid transport protein AzlD</fullName>
    </recommendedName>
</protein>
<gene>
    <name evidence="2" type="ORF">PTI45_00302</name>
</gene>
<dbReference type="Proteomes" id="UP000094578">
    <property type="component" value="Unassembled WGS sequence"/>
</dbReference>